<feature type="signal peptide" evidence="7">
    <location>
        <begin position="1"/>
        <end position="20"/>
    </location>
</feature>
<dbReference type="KEGG" id="upl:DSM104440_02447"/>
<feature type="domain" description="Cytochrome c" evidence="8">
    <location>
        <begin position="22"/>
        <end position="100"/>
    </location>
</feature>
<evidence type="ECO:0000256" key="6">
    <source>
        <dbReference type="PROSITE-ProRule" id="PRU00433"/>
    </source>
</evidence>
<dbReference type="InParanoid" id="A0A6M4H8U2"/>
<gene>
    <name evidence="9" type="ORF">DSM104440_02447</name>
</gene>
<dbReference type="Proteomes" id="UP000503096">
    <property type="component" value="Chromosome"/>
</dbReference>
<dbReference type="SUPFAM" id="SSF46626">
    <property type="entry name" value="Cytochrome c"/>
    <property type="match status" value="1"/>
</dbReference>
<dbReference type="GO" id="GO:0020037">
    <property type="term" value="F:heme binding"/>
    <property type="evidence" value="ECO:0007669"/>
    <property type="project" value="InterPro"/>
</dbReference>
<reference evidence="9 10" key="1">
    <citation type="submission" date="2020-04" db="EMBL/GenBank/DDBJ databases">
        <title>Usitatibacter rugosus gen. nov., sp. nov. and Usitatibacter palustris sp. nov., novel members of Usitatibacteraceae fam. nov. within the order Nitrosomonadales isolated from soil.</title>
        <authorList>
            <person name="Huber K.J."/>
            <person name="Neumann-Schaal M."/>
            <person name="Geppert A."/>
            <person name="Luckner M."/>
            <person name="Wanner G."/>
            <person name="Overmann J."/>
        </authorList>
    </citation>
    <scope>NUCLEOTIDE SEQUENCE [LARGE SCALE GENOMIC DNA]</scope>
    <source>
        <strain evidence="9 10">Swamp67</strain>
    </source>
</reference>
<name>A0A6M4H8U2_9PROT</name>
<evidence type="ECO:0000313" key="9">
    <source>
        <dbReference type="EMBL" id="QJR15625.1"/>
    </source>
</evidence>
<proteinExistence type="predicted"/>
<feature type="chain" id="PRO_5026695459" description="Cytochrome c domain-containing protein" evidence="7">
    <location>
        <begin position="21"/>
        <end position="106"/>
    </location>
</feature>
<evidence type="ECO:0000259" key="8">
    <source>
        <dbReference type="PROSITE" id="PS51007"/>
    </source>
</evidence>
<keyword evidence="3 6" id="KW-0479">Metal-binding</keyword>
<dbReference type="InterPro" id="IPR009056">
    <property type="entry name" value="Cyt_c-like_dom"/>
</dbReference>
<keyword evidence="1" id="KW-0813">Transport</keyword>
<evidence type="ECO:0000256" key="3">
    <source>
        <dbReference type="ARBA" id="ARBA00022723"/>
    </source>
</evidence>
<dbReference type="Gene3D" id="1.10.760.10">
    <property type="entry name" value="Cytochrome c-like domain"/>
    <property type="match status" value="1"/>
</dbReference>
<dbReference type="AlphaFoldDB" id="A0A6M4H8U2"/>
<accession>A0A6M4H8U2</accession>
<dbReference type="RefSeq" id="WP_171163065.1">
    <property type="nucleotide sequence ID" value="NZ_CP053073.1"/>
</dbReference>
<protein>
    <recommendedName>
        <fullName evidence="8">Cytochrome c domain-containing protein</fullName>
    </recommendedName>
</protein>
<dbReference type="PANTHER" id="PTHR33751">
    <property type="entry name" value="CBB3-TYPE CYTOCHROME C OXIDASE SUBUNIT FIXP"/>
    <property type="match status" value="1"/>
</dbReference>
<evidence type="ECO:0000256" key="2">
    <source>
        <dbReference type="ARBA" id="ARBA00022617"/>
    </source>
</evidence>
<evidence type="ECO:0000256" key="5">
    <source>
        <dbReference type="ARBA" id="ARBA00023004"/>
    </source>
</evidence>
<keyword evidence="7" id="KW-0732">Signal</keyword>
<dbReference type="EMBL" id="CP053073">
    <property type="protein sequence ID" value="QJR15625.1"/>
    <property type="molecule type" value="Genomic_DNA"/>
</dbReference>
<dbReference type="GO" id="GO:0046872">
    <property type="term" value="F:metal ion binding"/>
    <property type="evidence" value="ECO:0007669"/>
    <property type="project" value="UniProtKB-KW"/>
</dbReference>
<keyword evidence="5 6" id="KW-0408">Iron</keyword>
<dbReference type="InterPro" id="IPR036909">
    <property type="entry name" value="Cyt_c-like_dom_sf"/>
</dbReference>
<evidence type="ECO:0000256" key="1">
    <source>
        <dbReference type="ARBA" id="ARBA00022448"/>
    </source>
</evidence>
<evidence type="ECO:0000256" key="7">
    <source>
        <dbReference type="SAM" id="SignalP"/>
    </source>
</evidence>
<keyword evidence="4" id="KW-0249">Electron transport</keyword>
<dbReference type="InterPro" id="IPR050597">
    <property type="entry name" value="Cytochrome_c_Oxidase_Subunit"/>
</dbReference>
<sequence length="106" mass="11121">MNLKTILLASVLAAALPAVASGDGAAGKKKAEPCKACHGEAGVSVSPEFPNLAGQHFDYMVAALNHYKNGKRKNEIMKGQAANLSVRDINDLAAYYSGLKGLSVKY</sequence>
<keyword evidence="10" id="KW-1185">Reference proteome</keyword>
<dbReference type="PANTHER" id="PTHR33751:SF9">
    <property type="entry name" value="CYTOCHROME C4"/>
    <property type="match status" value="1"/>
</dbReference>
<evidence type="ECO:0000256" key="4">
    <source>
        <dbReference type="ARBA" id="ARBA00022982"/>
    </source>
</evidence>
<dbReference type="GO" id="GO:0009055">
    <property type="term" value="F:electron transfer activity"/>
    <property type="evidence" value="ECO:0007669"/>
    <property type="project" value="InterPro"/>
</dbReference>
<keyword evidence="2 6" id="KW-0349">Heme</keyword>
<dbReference type="PROSITE" id="PS51007">
    <property type="entry name" value="CYTC"/>
    <property type="match status" value="1"/>
</dbReference>
<evidence type="ECO:0000313" key="10">
    <source>
        <dbReference type="Proteomes" id="UP000503096"/>
    </source>
</evidence>
<dbReference type="Pfam" id="PF13442">
    <property type="entry name" value="Cytochrome_CBB3"/>
    <property type="match status" value="1"/>
</dbReference>
<organism evidence="9 10">
    <name type="scientific">Usitatibacter palustris</name>
    <dbReference type="NCBI Taxonomy" id="2732487"/>
    <lineage>
        <taxon>Bacteria</taxon>
        <taxon>Pseudomonadati</taxon>
        <taxon>Pseudomonadota</taxon>
        <taxon>Betaproteobacteria</taxon>
        <taxon>Nitrosomonadales</taxon>
        <taxon>Usitatibacteraceae</taxon>
        <taxon>Usitatibacter</taxon>
    </lineage>
</organism>